<dbReference type="InterPro" id="IPR018260">
    <property type="entry name" value="Ribosomal_uL22_CS"/>
</dbReference>
<comment type="function">
    <text evidence="10 13">This protein binds specifically to 23S rRNA; its binding is stimulated by other ribosomal proteins, e.g., L4, L17, and L20. It is important during the early stages of 50S assembly. It makes multiple contacts with different domains of the 23S rRNA in the assembled 50S subunit and ribosome.</text>
</comment>
<evidence type="ECO:0000256" key="9">
    <source>
        <dbReference type="ARBA" id="ARBA00035207"/>
    </source>
</evidence>
<evidence type="ECO:0000256" key="4">
    <source>
        <dbReference type="ARBA" id="ARBA00022730"/>
    </source>
</evidence>
<dbReference type="CDD" id="cd00336">
    <property type="entry name" value="Ribosomal_L22"/>
    <property type="match status" value="1"/>
</dbReference>
<dbReference type="SUPFAM" id="SSF54843">
    <property type="entry name" value="Ribosomal protein L22"/>
    <property type="match status" value="1"/>
</dbReference>
<proteinExistence type="inferred from homology"/>
<dbReference type="InterPro" id="IPR047867">
    <property type="entry name" value="Ribosomal_uL22_bac/org-type"/>
</dbReference>
<dbReference type="Pfam" id="PF00237">
    <property type="entry name" value="Ribosomal_L22"/>
    <property type="match status" value="1"/>
</dbReference>
<feature type="compositionally biased region" description="Basic and acidic residues" evidence="14">
    <location>
        <begin position="169"/>
        <end position="184"/>
    </location>
</feature>
<dbReference type="Gene3D" id="3.90.470.10">
    <property type="entry name" value="Ribosomal protein L22/L17"/>
    <property type="match status" value="1"/>
</dbReference>
<feature type="compositionally biased region" description="Acidic residues" evidence="14">
    <location>
        <begin position="193"/>
        <end position="210"/>
    </location>
</feature>
<dbReference type="InterPro" id="IPR036394">
    <property type="entry name" value="Ribosomal_uL22_sf"/>
</dbReference>
<dbReference type="AlphaFoldDB" id="A0A6J4I5Z0"/>
<evidence type="ECO:0000256" key="3">
    <source>
        <dbReference type="ARBA" id="ARBA00011838"/>
    </source>
</evidence>
<keyword evidence="6 10" id="KW-0689">Ribosomal protein</keyword>
<dbReference type="GO" id="GO:0022625">
    <property type="term" value="C:cytosolic large ribosomal subunit"/>
    <property type="evidence" value="ECO:0007669"/>
    <property type="project" value="TreeGrafter"/>
</dbReference>
<feature type="region of interest" description="Disordered" evidence="14">
    <location>
        <begin position="143"/>
        <end position="235"/>
    </location>
</feature>
<gene>
    <name evidence="10" type="primary">rplV</name>
    <name evidence="15" type="ORF">AVDCRST_MAG10-1794</name>
</gene>
<reference evidence="15" key="1">
    <citation type="submission" date="2020-02" db="EMBL/GenBank/DDBJ databases">
        <authorList>
            <person name="Meier V. D."/>
        </authorList>
    </citation>
    <scope>NUCLEOTIDE SEQUENCE</scope>
    <source>
        <strain evidence="15">AVDCRST_MAG10</strain>
    </source>
</reference>
<name>A0A6J4I5Z0_9ACTN</name>
<dbReference type="NCBIfam" id="TIGR01044">
    <property type="entry name" value="rplV_bact"/>
    <property type="match status" value="1"/>
</dbReference>
<comment type="function">
    <text evidence="8">This protein binds specifically to 23S rRNA; its binding is stimulated by other ribosomal proteins, e.g. L4, L17, and L20. It is important during the early stages of 50S assembly. It makes multiple contacts with different domains of the 23S rRNA in the assembled 50S subunit and ribosome.</text>
</comment>
<organism evidence="15">
    <name type="scientific">uncultured Acidimicrobiales bacterium</name>
    <dbReference type="NCBI Taxonomy" id="310071"/>
    <lineage>
        <taxon>Bacteria</taxon>
        <taxon>Bacillati</taxon>
        <taxon>Actinomycetota</taxon>
        <taxon>Acidimicrobiia</taxon>
        <taxon>Acidimicrobiales</taxon>
        <taxon>environmental samples</taxon>
    </lineage>
</organism>
<keyword evidence="4 10" id="KW-0699">rRNA-binding</keyword>
<keyword evidence="7 10" id="KW-0687">Ribonucleoprotein</keyword>
<comment type="function">
    <text evidence="1 10">The globular domain of the protein is located near the polypeptide exit tunnel on the outside of the subunit, while an extended beta-hairpin is found that lines the wall of the exit tunnel in the center of the 70S ribosome.</text>
</comment>
<evidence type="ECO:0000256" key="5">
    <source>
        <dbReference type="ARBA" id="ARBA00022884"/>
    </source>
</evidence>
<evidence type="ECO:0000256" key="11">
    <source>
        <dbReference type="RuleBase" id="RU004005"/>
    </source>
</evidence>
<dbReference type="HAMAP" id="MF_01331_B">
    <property type="entry name" value="Ribosomal_uL22_B"/>
    <property type="match status" value="1"/>
</dbReference>
<dbReference type="InterPro" id="IPR005727">
    <property type="entry name" value="Ribosomal_uL22_bac/chlpt-type"/>
</dbReference>
<dbReference type="PANTHER" id="PTHR13501:SF8">
    <property type="entry name" value="LARGE RIBOSOMAL SUBUNIT PROTEIN UL22M"/>
    <property type="match status" value="1"/>
</dbReference>
<evidence type="ECO:0000313" key="15">
    <source>
        <dbReference type="EMBL" id="CAA9241273.1"/>
    </source>
</evidence>
<feature type="region of interest" description="Disordered" evidence="14">
    <location>
        <begin position="1"/>
        <end position="26"/>
    </location>
</feature>
<evidence type="ECO:0000256" key="7">
    <source>
        <dbReference type="ARBA" id="ARBA00023274"/>
    </source>
</evidence>
<feature type="compositionally biased region" description="Acidic residues" evidence="14">
    <location>
        <begin position="226"/>
        <end position="235"/>
    </location>
</feature>
<evidence type="ECO:0000256" key="1">
    <source>
        <dbReference type="ARBA" id="ARBA00003478"/>
    </source>
</evidence>
<comment type="subunit">
    <text evidence="3 10 12">Part of the 50S ribosomal subunit.</text>
</comment>
<dbReference type="InterPro" id="IPR001063">
    <property type="entry name" value="Ribosomal_uL22"/>
</dbReference>
<comment type="similarity">
    <text evidence="2 10 11">Belongs to the universal ribosomal protein uL22 family.</text>
</comment>
<evidence type="ECO:0000256" key="6">
    <source>
        <dbReference type="ARBA" id="ARBA00022980"/>
    </source>
</evidence>
<sequence length="235" mass="26611">MTGPKLNEAPVMRRRPESRSQAVRTPVTSTRAVARYVRISPYKVRQVLDLIRGYDAERAKEILKFCERDAAIVVGKLLDSAIANAEHDHAMVGDELFVSACYADEGPTLKRWRPRARGRATRIRKRTCHITLLVSRLPDRELQERRARRAQGVTGDRRRRRTGGAEAATESRGRPTRRRPEDRTVPAATTPVETEEATMDELLTEPEETTTVDTVTDESTTREADETTNTEEESK</sequence>
<dbReference type="GO" id="GO:0006412">
    <property type="term" value="P:translation"/>
    <property type="evidence" value="ECO:0007669"/>
    <property type="project" value="UniProtKB-UniRule"/>
</dbReference>
<dbReference type="GO" id="GO:0019843">
    <property type="term" value="F:rRNA binding"/>
    <property type="evidence" value="ECO:0007669"/>
    <property type="project" value="UniProtKB-UniRule"/>
</dbReference>
<evidence type="ECO:0000256" key="13">
    <source>
        <dbReference type="RuleBase" id="RU004008"/>
    </source>
</evidence>
<evidence type="ECO:0000256" key="12">
    <source>
        <dbReference type="RuleBase" id="RU004006"/>
    </source>
</evidence>
<accession>A0A6J4I5Z0</accession>
<evidence type="ECO:0000256" key="2">
    <source>
        <dbReference type="ARBA" id="ARBA00009451"/>
    </source>
</evidence>
<dbReference type="PANTHER" id="PTHR13501">
    <property type="entry name" value="CHLOROPLAST 50S RIBOSOMAL PROTEIN L22-RELATED"/>
    <property type="match status" value="1"/>
</dbReference>
<evidence type="ECO:0000256" key="8">
    <source>
        <dbReference type="ARBA" id="ARBA00025084"/>
    </source>
</evidence>
<protein>
    <recommendedName>
        <fullName evidence="9 10">Large ribosomal subunit protein uL22</fullName>
    </recommendedName>
</protein>
<keyword evidence="5 10" id="KW-0694">RNA-binding</keyword>
<dbReference type="GO" id="GO:0003735">
    <property type="term" value="F:structural constituent of ribosome"/>
    <property type="evidence" value="ECO:0007669"/>
    <property type="project" value="InterPro"/>
</dbReference>
<dbReference type="PROSITE" id="PS00464">
    <property type="entry name" value="RIBOSOMAL_L22"/>
    <property type="match status" value="1"/>
</dbReference>
<evidence type="ECO:0000256" key="10">
    <source>
        <dbReference type="HAMAP-Rule" id="MF_01331"/>
    </source>
</evidence>
<evidence type="ECO:0000256" key="14">
    <source>
        <dbReference type="SAM" id="MobiDB-lite"/>
    </source>
</evidence>
<dbReference type="EMBL" id="CADCTB010000106">
    <property type="protein sequence ID" value="CAA9241273.1"/>
    <property type="molecule type" value="Genomic_DNA"/>
</dbReference>